<dbReference type="AlphaFoldDB" id="A0A6A5HKH0"/>
<organism evidence="2 3">
    <name type="scientific">Caenorhabditis remanei</name>
    <name type="common">Caenorhabditis vulgaris</name>
    <dbReference type="NCBI Taxonomy" id="31234"/>
    <lineage>
        <taxon>Eukaryota</taxon>
        <taxon>Metazoa</taxon>
        <taxon>Ecdysozoa</taxon>
        <taxon>Nematoda</taxon>
        <taxon>Chromadorea</taxon>
        <taxon>Rhabditida</taxon>
        <taxon>Rhabditina</taxon>
        <taxon>Rhabditomorpha</taxon>
        <taxon>Rhabditoidea</taxon>
        <taxon>Rhabditidae</taxon>
        <taxon>Peloderinae</taxon>
        <taxon>Caenorhabditis</taxon>
    </lineage>
</organism>
<proteinExistence type="predicted"/>
<evidence type="ECO:0000313" key="3">
    <source>
        <dbReference type="Proteomes" id="UP000483820"/>
    </source>
</evidence>
<protein>
    <submittedName>
        <fullName evidence="2">Uncharacterized protein</fullName>
    </submittedName>
</protein>
<feature type="region of interest" description="Disordered" evidence="1">
    <location>
        <begin position="38"/>
        <end position="71"/>
    </location>
</feature>
<dbReference type="GeneID" id="9804136"/>
<feature type="compositionally biased region" description="Low complexity" evidence="1">
    <location>
        <begin position="155"/>
        <end position="185"/>
    </location>
</feature>
<name>A0A6A5HKH0_CAERE</name>
<dbReference type="RefSeq" id="XP_003110103.2">
    <property type="nucleotide sequence ID" value="XM_003110055.2"/>
</dbReference>
<reference evidence="2 3" key="1">
    <citation type="submission" date="2019-12" db="EMBL/GenBank/DDBJ databases">
        <title>Chromosome-level assembly of the Caenorhabditis remanei genome.</title>
        <authorList>
            <person name="Teterina A.A."/>
            <person name="Willis J.H."/>
            <person name="Phillips P.C."/>
        </authorList>
    </citation>
    <scope>NUCLEOTIDE SEQUENCE [LARGE SCALE GENOMIC DNA]</scope>
    <source>
        <strain evidence="2 3">PX506</strain>
        <tissue evidence="2">Whole organism</tissue>
    </source>
</reference>
<comment type="caution">
    <text evidence="2">The sequence shown here is derived from an EMBL/GenBank/DDBJ whole genome shotgun (WGS) entry which is preliminary data.</text>
</comment>
<dbReference type="KEGG" id="crq:GCK72_007052"/>
<feature type="region of interest" description="Disordered" evidence="1">
    <location>
        <begin position="155"/>
        <end position="194"/>
    </location>
</feature>
<feature type="compositionally biased region" description="Low complexity" evidence="1">
    <location>
        <begin position="256"/>
        <end position="278"/>
    </location>
</feature>
<sequence>MQHFAQEGYGEANQVHQGQAGVNGMDWQAMPAQGAIPDQGAVRHEGGGHARNDHGGRLQAGRAWAPYQPPHQPTAEDFAIWRQNNRIMREREAQHRAIARQHQEQMARIGNPQMNQREEQIFPRQGAQGQEAGAGQLAAPLLRHALVGEREVQLPPQAGAPQQPPQQQQQQHHRQQQQIQQQVPQPHYPPQAGFVFNQQHHPQRYQPQHQQPDIRQHQQTPFPQYFNQQQQQQQPLPHAQAMARNDLDHAVFHHPQQNQPLPQQQQPQPLTPHQPALPSHTPSPQNAIDDDLLKRLQIMNAEMREMSNKLVKYEADKLISDQIMKRKDEYIKELSAEVGRLKMEHARIIPPATNTVGTEMSPPPTLLSTSTPTQTTSPPPSTFLPSTSSVSPPPPPRSPIHIKQEEPEVVIEEGEIIVDRILPPPDKDTMEVVVVGCAVVLPEERRRFVSHREAVQFWEANFGGWQNPGVERNRALNLNEYLFNPEGGEATPQVVKKPCNSANFYQNQRPARRGYPNWTTKSTRSKKRWLEMWMEVRKQQDLQLLKDLFERLDVMQNASTALPNRSLAEKPTVILQFQEATVTQPTPKLQ</sequence>
<dbReference type="CTD" id="9804136"/>
<feature type="region of interest" description="Disordered" evidence="1">
    <location>
        <begin position="256"/>
        <end position="288"/>
    </location>
</feature>
<feature type="compositionally biased region" description="Low complexity" evidence="1">
    <location>
        <begin position="366"/>
        <end position="376"/>
    </location>
</feature>
<dbReference type="EMBL" id="WUAV01000002">
    <property type="protein sequence ID" value="KAF1767094.1"/>
    <property type="molecule type" value="Genomic_DNA"/>
</dbReference>
<dbReference type="Proteomes" id="UP000483820">
    <property type="component" value="Chromosome II"/>
</dbReference>
<gene>
    <name evidence="2" type="ORF">GCK72_007052</name>
</gene>
<feature type="region of interest" description="Disordered" evidence="1">
    <location>
        <begin position="352"/>
        <end position="401"/>
    </location>
</feature>
<evidence type="ECO:0000313" key="2">
    <source>
        <dbReference type="EMBL" id="KAF1767094.1"/>
    </source>
</evidence>
<accession>A0A6A5HKH0</accession>
<feature type="compositionally biased region" description="Basic and acidic residues" evidence="1">
    <location>
        <begin position="41"/>
        <end position="56"/>
    </location>
</feature>
<evidence type="ECO:0000256" key="1">
    <source>
        <dbReference type="SAM" id="MobiDB-lite"/>
    </source>
</evidence>